<keyword evidence="2" id="KW-0812">Transmembrane</keyword>
<dbReference type="EMBL" id="WOWK01000059">
    <property type="protein sequence ID" value="KAF0322672.1"/>
    <property type="molecule type" value="Genomic_DNA"/>
</dbReference>
<name>A0A8H3ZP73_9PEZI</name>
<protein>
    <submittedName>
        <fullName evidence="3">Uncharacterized protein</fullName>
    </submittedName>
</protein>
<comment type="caution">
    <text evidence="3">The sequence shown here is derived from an EMBL/GenBank/DDBJ whole genome shotgun (WGS) entry which is preliminary data.</text>
</comment>
<feature type="transmembrane region" description="Helical" evidence="2">
    <location>
        <begin position="173"/>
        <end position="195"/>
    </location>
</feature>
<evidence type="ECO:0000313" key="3">
    <source>
        <dbReference type="EMBL" id="KAF0322672.1"/>
    </source>
</evidence>
<proteinExistence type="predicted"/>
<accession>A0A8H3ZP73</accession>
<keyword evidence="2" id="KW-1133">Transmembrane helix</keyword>
<dbReference type="OrthoDB" id="5376804at2759"/>
<sequence length="306" mass="34463">MYELLGKDSLLEAFRCAIYFSAKEVLPRVENGVYSEEVLQEVTQPENVQFLSERNDSLRHFVRYEDAWRNLAFRLPVLSPNRRNNFTIPKTAFYDIYSQMKRDLTGTVSVASRQYSGTTTPLLVYKADSVVQSIQNMADSITTEMRRNGSSVNPEQTIQGHVWIQQQFVVVRWTWLALPATMLVLTSLFLAATIVETRRNDVGVWLSSPLALFFNAHLDSSGKDVLSHASSESLNTADGMVQVAAGLKASIVKGSRTINVVVKEPVKAQDEDVEMRSLRRFDSNDVTVRDDRTTSSNLGENNTARE</sequence>
<feature type="region of interest" description="Disordered" evidence="1">
    <location>
        <begin position="284"/>
        <end position="306"/>
    </location>
</feature>
<evidence type="ECO:0000256" key="1">
    <source>
        <dbReference type="SAM" id="MobiDB-lite"/>
    </source>
</evidence>
<gene>
    <name evidence="3" type="ORF">GQ607_010129</name>
</gene>
<keyword evidence="2" id="KW-0472">Membrane</keyword>
<dbReference type="AlphaFoldDB" id="A0A8H3ZP73"/>
<evidence type="ECO:0000256" key="2">
    <source>
        <dbReference type="SAM" id="Phobius"/>
    </source>
</evidence>
<organism evidence="3 4">
    <name type="scientific">Colletotrichum asianum</name>
    <dbReference type="NCBI Taxonomy" id="702518"/>
    <lineage>
        <taxon>Eukaryota</taxon>
        <taxon>Fungi</taxon>
        <taxon>Dikarya</taxon>
        <taxon>Ascomycota</taxon>
        <taxon>Pezizomycotina</taxon>
        <taxon>Sordariomycetes</taxon>
        <taxon>Hypocreomycetidae</taxon>
        <taxon>Glomerellales</taxon>
        <taxon>Glomerellaceae</taxon>
        <taxon>Colletotrichum</taxon>
        <taxon>Colletotrichum gloeosporioides species complex</taxon>
    </lineage>
</organism>
<dbReference type="PANTHER" id="PTHR35394">
    <property type="entry name" value="DUF3176 DOMAIN-CONTAINING PROTEIN"/>
    <property type="match status" value="1"/>
</dbReference>
<dbReference type="PANTHER" id="PTHR35394:SF5">
    <property type="entry name" value="DUF3176 DOMAIN-CONTAINING PROTEIN"/>
    <property type="match status" value="1"/>
</dbReference>
<dbReference type="Proteomes" id="UP000434172">
    <property type="component" value="Unassembled WGS sequence"/>
</dbReference>
<reference evidence="3 4" key="1">
    <citation type="submission" date="2019-12" db="EMBL/GenBank/DDBJ databases">
        <title>A genome sequence resource for the geographically widespread anthracnose pathogen Colletotrichum asianum.</title>
        <authorList>
            <person name="Meng Y."/>
        </authorList>
    </citation>
    <scope>NUCLEOTIDE SEQUENCE [LARGE SCALE GENOMIC DNA]</scope>
    <source>
        <strain evidence="3 4">ICMP 18580</strain>
    </source>
</reference>
<feature type="compositionally biased region" description="Basic and acidic residues" evidence="1">
    <location>
        <begin position="284"/>
        <end position="293"/>
    </location>
</feature>
<evidence type="ECO:0000313" key="4">
    <source>
        <dbReference type="Proteomes" id="UP000434172"/>
    </source>
</evidence>
<keyword evidence="4" id="KW-1185">Reference proteome</keyword>
<feature type="compositionally biased region" description="Polar residues" evidence="1">
    <location>
        <begin position="294"/>
        <end position="306"/>
    </location>
</feature>